<feature type="transmembrane region" description="Helical" evidence="8">
    <location>
        <begin position="342"/>
        <end position="359"/>
    </location>
</feature>
<feature type="domain" description="Amino acid transporter transmembrane" evidence="9">
    <location>
        <begin position="14"/>
        <end position="411"/>
    </location>
</feature>
<feature type="transmembrane region" description="Helical" evidence="8">
    <location>
        <begin position="365"/>
        <end position="389"/>
    </location>
</feature>
<dbReference type="EMBL" id="JAPFPW010000036">
    <property type="protein sequence ID" value="MCW7755373.1"/>
    <property type="molecule type" value="Genomic_DNA"/>
</dbReference>
<reference evidence="10 11" key="1">
    <citation type="submission" date="2022-11" db="EMBL/GenBank/DDBJ databases">
        <title>Desulfobotulus tamanensis H1 sp. nov. - anaerobic, alkaliphilic, sulphate reducing bacterium isolated from terrestrial mud volcano.</title>
        <authorList>
            <person name="Frolova A."/>
            <person name="Merkel A.Y."/>
            <person name="Slobodkin A.I."/>
        </authorList>
    </citation>
    <scope>NUCLEOTIDE SEQUENCE [LARGE SCALE GENOMIC DNA]</scope>
    <source>
        <strain evidence="10 11">H1</strain>
    </source>
</reference>
<proteinExistence type="predicted"/>
<keyword evidence="4" id="KW-0997">Cell inner membrane</keyword>
<organism evidence="10 11">
    <name type="scientific">Desulfobotulus pelophilus</name>
    <dbReference type="NCBI Taxonomy" id="2823377"/>
    <lineage>
        <taxon>Bacteria</taxon>
        <taxon>Pseudomonadati</taxon>
        <taxon>Thermodesulfobacteriota</taxon>
        <taxon>Desulfobacteria</taxon>
        <taxon>Desulfobacterales</taxon>
        <taxon>Desulfobacteraceae</taxon>
        <taxon>Desulfobotulus</taxon>
    </lineage>
</organism>
<keyword evidence="7 8" id="KW-0472">Membrane</keyword>
<feature type="transmembrane region" description="Helical" evidence="8">
    <location>
        <begin position="401"/>
        <end position="420"/>
    </location>
</feature>
<dbReference type="Gene3D" id="1.20.1740.10">
    <property type="entry name" value="Amino acid/polyamine transporter I"/>
    <property type="match status" value="1"/>
</dbReference>
<feature type="transmembrane region" description="Helical" evidence="8">
    <location>
        <begin position="39"/>
        <end position="58"/>
    </location>
</feature>
<evidence type="ECO:0000313" key="10">
    <source>
        <dbReference type="EMBL" id="MCW7755373.1"/>
    </source>
</evidence>
<dbReference type="Pfam" id="PF01490">
    <property type="entry name" value="Aa_trans"/>
    <property type="match status" value="1"/>
</dbReference>
<evidence type="ECO:0000313" key="11">
    <source>
        <dbReference type="Proteomes" id="UP001209681"/>
    </source>
</evidence>
<sequence>MGSVSGEAESEDGTWPWILTLFGTAVGAGILYLPLQAGISGMAALVFLSLLIFPIIYYSHHSVVELLALGNERLDYSGMVAHYMGKFAGVLVIAVFFITFFAVLFSYVLGLNANLGAYGVDLGITETNWARGPFLTLMILCFFALLQMINRRTLLRIVAFASTLMIFFLFAISMYLIPFWSVSSWEGQSSFWDFITDALRIFPILTLSFVFLPAMSSMVMSFRKNEEALKDRDLNRLKGIVWKTSVLLLFFVLLFVFSCVLSLSPDEFGAAIQDNLNCLTVLSYKEGISPVLANIGVLVGLAALFTSFIGVFFAVHESAYELVTMLASMAGRGSVCRKKAEMWISVFIYLMLWGMAAGNPSVMDVFGFFVAPLVAIFLFILPVVILVRVRGRKMLKSPSHLFVFFSGVFMLFSYGLGSYLQG</sequence>
<dbReference type="Proteomes" id="UP001209681">
    <property type="component" value="Unassembled WGS sequence"/>
</dbReference>
<protein>
    <recommendedName>
        <fullName evidence="9">Amino acid transporter transmembrane domain-containing protein</fullName>
    </recommendedName>
</protein>
<gene>
    <name evidence="10" type="ORF">OOT00_15420</name>
</gene>
<keyword evidence="5 8" id="KW-0812">Transmembrane</keyword>
<keyword evidence="11" id="KW-1185">Reference proteome</keyword>
<dbReference type="PANTHER" id="PTHR35334">
    <property type="entry name" value="SERINE TRANSPORTER"/>
    <property type="match status" value="1"/>
</dbReference>
<dbReference type="PANTHER" id="PTHR35334:SF2">
    <property type="entry name" value="SERINE TRANSPORTER SDAC"/>
    <property type="match status" value="1"/>
</dbReference>
<evidence type="ECO:0000256" key="3">
    <source>
        <dbReference type="ARBA" id="ARBA00022475"/>
    </source>
</evidence>
<evidence type="ECO:0000256" key="5">
    <source>
        <dbReference type="ARBA" id="ARBA00022692"/>
    </source>
</evidence>
<evidence type="ECO:0000256" key="4">
    <source>
        <dbReference type="ARBA" id="ARBA00022519"/>
    </source>
</evidence>
<feature type="transmembrane region" description="Helical" evidence="8">
    <location>
        <begin position="201"/>
        <end position="219"/>
    </location>
</feature>
<feature type="transmembrane region" description="Helical" evidence="8">
    <location>
        <begin position="158"/>
        <end position="181"/>
    </location>
</feature>
<feature type="transmembrane region" description="Helical" evidence="8">
    <location>
        <begin position="87"/>
        <end position="109"/>
    </location>
</feature>
<name>A0ABT3ND46_9BACT</name>
<evidence type="ECO:0000256" key="2">
    <source>
        <dbReference type="ARBA" id="ARBA00022448"/>
    </source>
</evidence>
<feature type="transmembrane region" description="Helical" evidence="8">
    <location>
        <begin position="240"/>
        <end position="263"/>
    </location>
</feature>
<evidence type="ECO:0000256" key="1">
    <source>
        <dbReference type="ARBA" id="ARBA00004429"/>
    </source>
</evidence>
<keyword evidence="3" id="KW-1003">Cell membrane</keyword>
<dbReference type="InterPro" id="IPR013057">
    <property type="entry name" value="AA_transpt_TM"/>
</dbReference>
<evidence type="ECO:0000256" key="6">
    <source>
        <dbReference type="ARBA" id="ARBA00022989"/>
    </source>
</evidence>
<feature type="transmembrane region" description="Helical" evidence="8">
    <location>
        <begin position="15"/>
        <end position="33"/>
    </location>
</feature>
<evidence type="ECO:0000259" key="9">
    <source>
        <dbReference type="Pfam" id="PF01490"/>
    </source>
</evidence>
<feature type="transmembrane region" description="Helical" evidence="8">
    <location>
        <begin position="291"/>
        <end position="315"/>
    </location>
</feature>
<feature type="transmembrane region" description="Helical" evidence="8">
    <location>
        <begin position="129"/>
        <end position="146"/>
    </location>
</feature>
<dbReference type="InterPro" id="IPR018227">
    <property type="entry name" value="Amino_acid_transport_2"/>
</dbReference>
<dbReference type="RefSeq" id="WP_265426320.1">
    <property type="nucleotide sequence ID" value="NZ_JAPFPW010000036.1"/>
</dbReference>
<comment type="caution">
    <text evidence="10">The sequence shown here is derived from an EMBL/GenBank/DDBJ whole genome shotgun (WGS) entry which is preliminary data.</text>
</comment>
<keyword evidence="2" id="KW-0813">Transport</keyword>
<accession>A0ABT3ND46</accession>
<keyword evidence="6 8" id="KW-1133">Transmembrane helix</keyword>
<evidence type="ECO:0000256" key="8">
    <source>
        <dbReference type="SAM" id="Phobius"/>
    </source>
</evidence>
<evidence type="ECO:0000256" key="7">
    <source>
        <dbReference type="ARBA" id="ARBA00023136"/>
    </source>
</evidence>
<comment type="subcellular location">
    <subcellularLocation>
        <location evidence="1">Cell inner membrane</location>
        <topology evidence="1">Multi-pass membrane protein</topology>
    </subcellularLocation>
</comment>